<dbReference type="SMART" id="SM00062">
    <property type="entry name" value="PBPb"/>
    <property type="match status" value="1"/>
</dbReference>
<accession>A0ABN2N586</accession>
<gene>
    <name evidence="4" type="ORF">GCM10009836_35600</name>
</gene>
<comment type="caution">
    <text evidence="4">The sequence shown here is derived from an EMBL/GenBank/DDBJ whole genome shotgun (WGS) entry which is preliminary data.</text>
</comment>
<dbReference type="EMBL" id="BAAAQK010000009">
    <property type="protein sequence ID" value="GAA1852400.1"/>
    <property type="molecule type" value="Genomic_DNA"/>
</dbReference>
<dbReference type="Proteomes" id="UP001500449">
    <property type="component" value="Unassembled WGS sequence"/>
</dbReference>
<evidence type="ECO:0000259" key="3">
    <source>
        <dbReference type="SMART" id="SM00062"/>
    </source>
</evidence>
<organism evidence="4 5">
    <name type="scientific">Pseudonocardia ailaonensis</name>
    <dbReference type="NCBI Taxonomy" id="367279"/>
    <lineage>
        <taxon>Bacteria</taxon>
        <taxon>Bacillati</taxon>
        <taxon>Actinomycetota</taxon>
        <taxon>Actinomycetes</taxon>
        <taxon>Pseudonocardiales</taxon>
        <taxon>Pseudonocardiaceae</taxon>
        <taxon>Pseudonocardia</taxon>
    </lineage>
</organism>
<evidence type="ECO:0000256" key="2">
    <source>
        <dbReference type="SAM" id="SignalP"/>
    </source>
</evidence>
<protein>
    <submittedName>
        <fullName evidence="4">ABC transporter substrate-binding protein</fullName>
    </submittedName>
</protein>
<dbReference type="Pfam" id="PF00497">
    <property type="entry name" value="SBP_bac_3"/>
    <property type="match status" value="1"/>
</dbReference>
<feature type="domain" description="Solute-binding protein family 3/N-terminal" evidence="3">
    <location>
        <begin position="83"/>
        <end position="322"/>
    </location>
</feature>
<feature type="chain" id="PRO_5046374859" evidence="2">
    <location>
        <begin position="27"/>
        <end position="340"/>
    </location>
</feature>
<dbReference type="SUPFAM" id="SSF53850">
    <property type="entry name" value="Periplasmic binding protein-like II"/>
    <property type="match status" value="1"/>
</dbReference>
<dbReference type="Gene3D" id="3.40.190.10">
    <property type="entry name" value="Periplasmic binding protein-like II"/>
    <property type="match status" value="2"/>
</dbReference>
<dbReference type="RefSeq" id="WP_344417999.1">
    <property type="nucleotide sequence ID" value="NZ_BAAAQK010000009.1"/>
</dbReference>
<evidence type="ECO:0000313" key="5">
    <source>
        <dbReference type="Proteomes" id="UP001500449"/>
    </source>
</evidence>
<keyword evidence="5" id="KW-1185">Reference proteome</keyword>
<proteinExistence type="predicted"/>
<name>A0ABN2N586_9PSEU</name>
<reference evidence="4 5" key="1">
    <citation type="journal article" date="2019" name="Int. J. Syst. Evol. Microbiol.">
        <title>The Global Catalogue of Microorganisms (GCM) 10K type strain sequencing project: providing services to taxonomists for standard genome sequencing and annotation.</title>
        <authorList>
            <consortium name="The Broad Institute Genomics Platform"/>
            <consortium name="The Broad Institute Genome Sequencing Center for Infectious Disease"/>
            <person name="Wu L."/>
            <person name="Ma J."/>
        </authorList>
    </citation>
    <scope>NUCLEOTIDE SEQUENCE [LARGE SCALE GENOMIC DNA]</scope>
    <source>
        <strain evidence="4 5">JCM 16009</strain>
    </source>
</reference>
<evidence type="ECO:0000256" key="1">
    <source>
        <dbReference type="ARBA" id="ARBA00022729"/>
    </source>
</evidence>
<dbReference type="PANTHER" id="PTHR35936:SF19">
    <property type="entry name" value="AMINO-ACID-BINDING PROTEIN YXEM-RELATED"/>
    <property type="match status" value="1"/>
</dbReference>
<evidence type="ECO:0000313" key="4">
    <source>
        <dbReference type="EMBL" id="GAA1852400.1"/>
    </source>
</evidence>
<dbReference type="PANTHER" id="PTHR35936">
    <property type="entry name" value="MEMBRANE-BOUND LYTIC MUREIN TRANSGLYCOSYLASE F"/>
    <property type="match status" value="1"/>
</dbReference>
<feature type="signal peptide" evidence="2">
    <location>
        <begin position="1"/>
        <end position="26"/>
    </location>
</feature>
<sequence>MSRSRYRIARAAAAGIALLTSGALLAACGGGASTAAGGSGDGGPATITVGAVSNGIAKETPITVPVVDSIRAKLPQAVRDSGSLTVGLGLLPAGSPPIGYVGTDQQTLTGSEPDLARLVAGVLGLQPKFNNSTWENLFVGLDSSKNDIGFSNITVTEQRKLKYDFASYREDNLGFEALGTSTWNFTGDYHVLAGKTIAVGSGTNQEKILLEWQNKLKAEGQVLDVKTYADNASANLAVSSGKIDAYFTPNPAVAYQVAQTAKTPSPLRNAGTFSGAGASLQGLIAATTKKDSGLAEPVAEAINYLIQNGQYKAWIDAWGLGNESVAKAEVNPPGLPITNS</sequence>
<dbReference type="PROSITE" id="PS51257">
    <property type="entry name" value="PROKAR_LIPOPROTEIN"/>
    <property type="match status" value="1"/>
</dbReference>
<keyword evidence="1 2" id="KW-0732">Signal</keyword>
<dbReference type="InterPro" id="IPR001638">
    <property type="entry name" value="Solute-binding_3/MltF_N"/>
</dbReference>